<feature type="non-terminal residue" evidence="1">
    <location>
        <position position="1"/>
    </location>
</feature>
<dbReference type="Proteomes" id="UP000663836">
    <property type="component" value="Unassembled WGS sequence"/>
</dbReference>
<dbReference type="AlphaFoldDB" id="A0A820IYP6"/>
<accession>A0A820IYP6</accession>
<protein>
    <submittedName>
        <fullName evidence="1">Uncharacterized protein</fullName>
    </submittedName>
</protein>
<name>A0A820IYP6_9BILA</name>
<organism evidence="1 2">
    <name type="scientific">Rotaria sordida</name>
    <dbReference type="NCBI Taxonomy" id="392033"/>
    <lineage>
        <taxon>Eukaryota</taxon>
        <taxon>Metazoa</taxon>
        <taxon>Spiralia</taxon>
        <taxon>Gnathifera</taxon>
        <taxon>Rotifera</taxon>
        <taxon>Eurotatoria</taxon>
        <taxon>Bdelloidea</taxon>
        <taxon>Philodinida</taxon>
        <taxon>Philodinidae</taxon>
        <taxon>Rotaria</taxon>
    </lineage>
</organism>
<evidence type="ECO:0000313" key="2">
    <source>
        <dbReference type="Proteomes" id="UP000663836"/>
    </source>
</evidence>
<comment type="caution">
    <text evidence="1">The sequence shown here is derived from an EMBL/GenBank/DDBJ whole genome shotgun (WGS) entry which is preliminary data.</text>
</comment>
<sequence>EEIPHILESFRSSYWLEQQHCYVGCYQNEFKTSIIIYSIPRFRIRTLKYSSSAYPHMTIAPADIVQKFFYSMKSLTLTGSSLLSLDILSSIVLPQQIQYLDVSDIHRLSPNELENLLAHTFRVLSLSMKFDPLFVIPSQIQYLLLKGQG</sequence>
<proteinExistence type="predicted"/>
<evidence type="ECO:0000313" key="1">
    <source>
        <dbReference type="EMBL" id="CAF4316263.1"/>
    </source>
</evidence>
<reference evidence="1" key="1">
    <citation type="submission" date="2021-02" db="EMBL/GenBank/DDBJ databases">
        <authorList>
            <person name="Nowell W R."/>
        </authorList>
    </citation>
    <scope>NUCLEOTIDE SEQUENCE</scope>
</reference>
<gene>
    <name evidence="1" type="ORF">JBS370_LOCUS40873</name>
</gene>
<dbReference type="EMBL" id="CAJOBD010040160">
    <property type="protein sequence ID" value="CAF4316263.1"/>
    <property type="molecule type" value="Genomic_DNA"/>
</dbReference>